<gene>
    <name evidence="1" type="ORF">EV646_106372</name>
</gene>
<evidence type="ECO:0000313" key="2">
    <source>
        <dbReference type="Proteomes" id="UP000295573"/>
    </source>
</evidence>
<evidence type="ECO:0008006" key="3">
    <source>
        <dbReference type="Google" id="ProtNLM"/>
    </source>
</evidence>
<dbReference type="EMBL" id="SLWR01000006">
    <property type="protein sequence ID" value="TCO47132.1"/>
    <property type="molecule type" value="Genomic_DNA"/>
</dbReference>
<dbReference type="InterPro" id="IPR050627">
    <property type="entry name" value="Nitroreductase/BluB"/>
</dbReference>
<dbReference type="PANTHER" id="PTHR23026">
    <property type="entry name" value="NADPH NITROREDUCTASE"/>
    <property type="match status" value="1"/>
</dbReference>
<evidence type="ECO:0000313" key="1">
    <source>
        <dbReference type="EMBL" id="TCO47132.1"/>
    </source>
</evidence>
<dbReference type="GO" id="GO:0016491">
    <property type="term" value="F:oxidoreductase activity"/>
    <property type="evidence" value="ECO:0007669"/>
    <property type="project" value="InterPro"/>
</dbReference>
<dbReference type="PANTHER" id="PTHR23026:SF123">
    <property type="entry name" value="NAD(P)H NITROREDUCTASE RV3131-RELATED"/>
    <property type="match status" value="1"/>
</dbReference>
<accession>A0A4R2IR34</accession>
<dbReference type="SUPFAM" id="SSF55469">
    <property type="entry name" value="FMN-dependent nitroreductase-like"/>
    <property type="match status" value="2"/>
</dbReference>
<sequence>MTSPSQEDRDELLRAAVAAPSLHNSQPWKFRFRGSVVEVHRDRERELPAEDPNGRMLFLSLGAAILNLRVGAAQLGFGAAARNVLDRRRPDLVAEVDLLAPDPEMEQLRVLAPAVHERRSNRGPYTEQRLSDELCRLLDLTATLERAELVWLDAPARLKWLRLATDGNGFEQDPQIAVLSTRYDGPVEWLRAGQAMQRVLLVATARGVATTVLNQAIVHDALRWLVNDPLGTWHRPQAVIRFGYGPLVPPTPRRPLSSFLLD</sequence>
<dbReference type="Proteomes" id="UP000295573">
    <property type="component" value="Unassembled WGS sequence"/>
</dbReference>
<dbReference type="OrthoDB" id="8156917at2"/>
<proteinExistence type="predicted"/>
<keyword evidence="2" id="KW-1185">Reference proteome</keyword>
<dbReference type="Gene3D" id="3.40.109.10">
    <property type="entry name" value="NADH Oxidase"/>
    <property type="match status" value="2"/>
</dbReference>
<dbReference type="AlphaFoldDB" id="A0A4R2IR34"/>
<dbReference type="RefSeq" id="WP_132150504.1">
    <property type="nucleotide sequence ID" value="NZ_SLWR01000006.1"/>
</dbReference>
<protein>
    <recommendedName>
        <fullName evidence="3">Nitroreductase family protein</fullName>
    </recommendedName>
</protein>
<reference evidence="1 2" key="1">
    <citation type="journal article" date="2015" name="Stand. Genomic Sci.">
        <title>Genomic Encyclopedia of Bacterial and Archaeal Type Strains, Phase III: the genomes of soil and plant-associated and newly described type strains.</title>
        <authorList>
            <person name="Whitman W.B."/>
            <person name="Woyke T."/>
            <person name="Klenk H.P."/>
            <person name="Zhou Y."/>
            <person name="Lilburn T.G."/>
            <person name="Beck B.J."/>
            <person name="De Vos P."/>
            <person name="Vandamme P."/>
            <person name="Eisen J.A."/>
            <person name="Garrity G."/>
            <person name="Hugenholtz P."/>
            <person name="Kyrpides N.C."/>
        </authorList>
    </citation>
    <scope>NUCLEOTIDE SEQUENCE [LARGE SCALE GENOMIC DNA]</scope>
    <source>
        <strain evidence="1 2">VKM Ac-2541</strain>
    </source>
</reference>
<name>A0A4R2IR34_9ACTN</name>
<dbReference type="InterPro" id="IPR000415">
    <property type="entry name" value="Nitroreductase-like"/>
</dbReference>
<organism evidence="1 2">
    <name type="scientific">Kribbella antiqua</name>
    <dbReference type="NCBI Taxonomy" id="2512217"/>
    <lineage>
        <taxon>Bacteria</taxon>
        <taxon>Bacillati</taxon>
        <taxon>Actinomycetota</taxon>
        <taxon>Actinomycetes</taxon>
        <taxon>Propionibacteriales</taxon>
        <taxon>Kribbellaceae</taxon>
        <taxon>Kribbella</taxon>
    </lineage>
</organism>
<comment type="caution">
    <text evidence="1">The sequence shown here is derived from an EMBL/GenBank/DDBJ whole genome shotgun (WGS) entry which is preliminary data.</text>
</comment>